<dbReference type="EMBL" id="JAQQKW010000009">
    <property type="protein sequence ID" value="MDC7695446.1"/>
    <property type="molecule type" value="Genomic_DNA"/>
</dbReference>
<dbReference type="Proteomes" id="UP001216595">
    <property type="component" value="Unassembled WGS sequence"/>
</dbReference>
<sequence length="78" mass="8643">MPVNVTLDVMLARRKMRAKDLAAQVGISETQMSLLRTGKVKGMRFDTLSKICFLLDCQPADIMEYLPDPADLSLKAGD</sequence>
<evidence type="ECO:0000259" key="1">
    <source>
        <dbReference type="PROSITE" id="PS50943"/>
    </source>
</evidence>
<dbReference type="PROSITE" id="PS50943">
    <property type="entry name" value="HTH_CROC1"/>
    <property type="match status" value="1"/>
</dbReference>
<evidence type="ECO:0000313" key="2">
    <source>
        <dbReference type="EMBL" id="MDC7695446.1"/>
    </source>
</evidence>
<proteinExistence type="predicted"/>
<name>A0ABT5IGY1_9CAUL</name>
<reference evidence="2 3" key="1">
    <citation type="submission" date="2023-01" db="EMBL/GenBank/DDBJ databases">
        <title>Novel species of the genus Asticcacaulis isolated from rivers.</title>
        <authorList>
            <person name="Lu H."/>
        </authorList>
    </citation>
    <scope>NUCLEOTIDE SEQUENCE [LARGE SCALE GENOMIC DNA]</scope>
    <source>
        <strain evidence="2 3">DXS10W</strain>
    </source>
</reference>
<dbReference type="PANTHER" id="PTHR37301:SF1">
    <property type="entry name" value="DNA-BINDING PROTEIN"/>
    <property type="match status" value="1"/>
</dbReference>
<dbReference type="RefSeq" id="WP_272742114.1">
    <property type="nucleotide sequence ID" value="NZ_JAQQKW010000009.1"/>
</dbReference>
<keyword evidence="3" id="KW-1185">Reference proteome</keyword>
<gene>
    <name evidence="2" type="ORF">PQU94_14285</name>
</gene>
<dbReference type="CDD" id="cd00093">
    <property type="entry name" value="HTH_XRE"/>
    <property type="match status" value="1"/>
</dbReference>
<accession>A0ABT5IGY1</accession>
<dbReference type="PANTHER" id="PTHR37301">
    <property type="entry name" value="DNA-BINDING PROTEIN-RELATED"/>
    <property type="match status" value="1"/>
</dbReference>
<dbReference type="Pfam" id="PF13443">
    <property type="entry name" value="HTH_26"/>
    <property type="match status" value="1"/>
</dbReference>
<dbReference type="Gene3D" id="1.10.260.40">
    <property type="entry name" value="lambda repressor-like DNA-binding domains"/>
    <property type="match status" value="1"/>
</dbReference>
<evidence type="ECO:0000313" key="3">
    <source>
        <dbReference type="Proteomes" id="UP001216595"/>
    </source>
</evidence>
<protein>
    <submittedName>
        <fullName evidence="2">Helix-turn-helix transcriptional regulator</fullName>
    </submittedName>
</protein>
<organism evidence="2 3">
    <name type="scientific">Asticcacaulis currens</name>
    <dbReference type="NCBI Taxonomy" id="2984210"/>
    <lineage>
        <taxon>Bacteria</taxon>
        <taxon>Pseudomonadati</taxon>
        <taxon>Pseudomonadota</taxon>
        <taxon>Alphaproteobacteria</taxon>
        <taxon>Caulobacterales</taxon>
        <taxon>Caulobacteraceae</taxon>
        <taxon>Asticcacaulis</taxon>
    </lineage>
</organism>
<dbReference type="InterPro" id="IPR001387">
    <property type="entry name" value="Cro/C1-type_HTH"/>
</dbReference>
<dbReference type="SUPFAM" id="SSF47413">
    <property type="entry name" value="lambda repressor-like DNA-binding domains"/>
    <property type="match status" value="1"/>
</dbReference>
<feature type="domain" description="HTH cro/C1-type" evidence="1">
    <location>
        <begin position="13"/>
        <end position="62"/>
    </location>
</feature>
<comment type="caution">
    <text evidence="2">The sequence shown here is derived from an EMBL/GenBank/DDBJ whole genome shotgun (WGS) entry which is preliminary data.</text>
</comment>
<dbReference type="InterPro" id="IPR010982">
    <property type="entry name" value="Lambda_DNA-bd_dom_sf"/>
</dbReference>